<sequence>MVGIPISVLGHFDSSALPEDAQKPVQRWNSLKLRANTSIQLYSDAPMEISSGQISHNLPSDLRIHFTTPVLVTAPKDLTIWTTLPLGPEFTKGWSKLPDELKVLVLSFNLVFRQRIYQYSLPNAFLPYLRITPEIARLAKQVYYSDNIFRVPYKIPANCPFATLLRHLELEAAPTPQSFSALQSTAERCASLPDLKSIRIVFRCLGMYDDQGRLATAELGYVAHFKNTFTTNTASQCNGEVVVGDVSKIRPLDRNWDGDIQGLKSLITSKFTFKKNDNGQLPRDIDELASPVPNSASFLL</sequence>
<keyword evidence="2" id="KW-1185">Reference proteome</keyword>
<reference evidence="1 2" key="1">
    <citation type="submission" date="2020-01" db="EMBL/GenBank/DDBJ databases">
        <authorList>
            <consortium name="DOE Joint Genome Institute"/>
            <person name="Haridas S."/>
            <person name="Albert R."/>
            <person name="Binder M."/>
            <person name="Bloem J."/>
            <person name="Labutti K."/>
            <person name="Salamov A."/>
            <person name="Andreopoulos B."/>
            <person name="Baker S.E."/>
            <person name="Barry K."/>
            <person name="Bills G."/>
            <person name="Bluhm B.H."/>
            <person name="Cannon C."/>
            <person name="Castanera R."/>
            <person name="Culley D.E."/>
            <person name="Daum C."/>
            <person name="Ezra D."/>
            <person name="Gonzalez J.B."/>
            <person name="Henrissat B."/>
            <person name="Kuo A."/>
            <person name="Liang C."/>
            <person name="Lipzen A."/>
            <person name="Lutzoni F."/>
            <person name="Magnuson J."/>
            <person name="Mondo S."/>
            <person name="Nolan M."/>
            <person name="Ohm R."/>
            <person name="Pangilinan J."/>
            <person name="Park H.-J.H."/>
            <person name="Ramirez L."/>
            <person name="Alfaro M."/>
            <person name="Sun H."/>
            <person name="Tritt A."/>
            <person name="Yoshinaga Y."/>
            <person name="Zwiers L.-H.L."/>
            <person name="Turgeon B.G."/>
            <person name="Goodwin S.B."/>
            <person name="Spatafora J.W."/>
            <person name="Crous P.W."/>
            <person name="Grigoriev I.V."/>
        </authorList>
    </citation>
    <scope>NUCLEOTIDE SEQUENCE [LARGE SCALE GENOMIC DNA]</scope>
    <source>
        <strain evidence="1 2">CBS 611.86</strain>
    </source>
</reference>
<proteinExistence type="predicted"/>
<evidence type="ECO:0000313" key="1">
    <source>
        <dbReference type="EMBL" id="KAF2875697.1"/>
    </source>
</evidence>
<accession>A0A7C8IBS0</accession>
<name>A0A7C8IBS0_9PLEO</name>
<organism evidence="1 2">
    <name type="scientific">Massariosphaeria phaeospora</name>
    <dbReference type="NCBI Taxonomy" id="100035"/>
    <lineage>
        <taxon>Eukaryota</taxon>
        <taxon>Fungi</taxon>
        <taxon>Dikarya</taxon>
        <taxon>Ascomycota</taxon>
        <taxon>Pezizomycotina</taxon>
        <taxon>Dothideomycetes</taxon>
        <taxon>Pleosporomycetidae</taxon>
        <taxon>Pleosporales</taxon>
        <taxon>Pleosporales incertae sedis</taxon>
        <taxon>Massariosphaeria</taxon>
    </lineage>
</organism>
<gene>
    <name evidence="1" type="ORF">BDV95DRAFT_603106</name>
</gene>
<evidence type="ECO:0000313" key="2">
    <source>
        <dbReference type="Proteomes" id="UP000481861"/>
    </source>
</evidence>
<dbReference type="Proteomes" id="UP000481861">
    <property type="component" value="Unassembled WGS sequence"/>
</dbReference>
<dbReference type="EMBL" id="JAADJZ010000004">
    <property type="protein sequence ID" value="KAF2875697.1"/>
    <property type="molecule type" value="Genomic_DNA"/>
</dbReference>
<dbReference type="AlphaFoldDB" id="A0A7C8IBS0"/>
<protein>
    <submittedName>
        <fullName evidence="1">Uncharacterized protein</fullName>
    </submittedName>
</protein>
<dbReference type="OrthoDB" id="3801236at2759"/>
<comment type="caution">
    <text evidence="1">The sequence shown here is derived from an EMBL/GenBank/DDBJ whole genome shotgun (WGS) entry which is preliminary data.</text>
</comment>